<sequence length="526" mass="54208">MPRPTLRARTRRLALAAVATAGALLLPITALVVAAPAMAGGSDAPTPYTVSASGVTLPDGQTFRANGHVNAQVIPVSQYTPGETYRARGADWTPMQITRHFDPNNGQPGGAYIGQSYYPFSGAQQQLPADGYCVIWVQVDGFDEHFGEGGQDPICTTTPVDEEPTPSEPAPSEPAPSEPAVVHPEIQDYVGACDAAFVLDNGSSTVDVTYTINGVDYLVPARSGIHTDADGTRIAPVDGKYVITTDTGRSWTFPARECVVSPQIQDYVGACDAAFVLDNGSSTVDVTYTINGVDYLVPARSGIHTDADGTRIAPVDGKYVITTDTGRSWTFPARTCPASTPPVSPAPSEPTPSEPTPSEPAPSEPAPSEPTPSQPTPSDPTPSEPTPSEPTPSQPTPSEPAPSEPTPSQPTPSEPGVDVPAVDPPTEPVPPTEPPATDQPTPSEESPATDVPAVDAGEVPTEVGTPAASEQPVAATPTAAAVQPATAVAVAQEATLPRTGGEPLLLVMLVGGLLVALGAAVRVARR</sequence>
<reference evidence="10" key="1">
    <citation type="submission" date="2016-10" db="EMBL/GenBank/DDBJ databases">
        <authorList>
            <person name="Varghese N."/>
            <person name="Submissions S."/>
        </authorList>
    </citation>
    <scope>NUCLEOTIDE SEQUENCE [LARGE SCALE GENOMIC DNA]</scope>
    <source>
        <strain evidence="10">DSM 22002</strain>
    </source>
</reference>
<dbReference type="InterPro" id="IPR019931">
    <property type="entry name" value="LPXTG_anchor"/>
</dbReference>
<feature type="compositionally biased region" description="Pro residues" evidence="5">
    <location>
        <begin position="166"/>
        <end position="177"/>
    </location>
</feature>
<dbReference type="STRING" id="399736.SAMN04489720_1396"/>
<dbReference type="Proteomes" id="UP000198822">
    <property type="component" value="Chromosome I"/>
</dbReference>
<dbReference type="InterPro" id="IPR036278">
    <property type="entry name" value="Sialidase_sf"/>
</dbReference>
<evidence type="ECO:0000256" key="7">
    <source>
        <dbReference type="SAM" id="SignalP"/>
    </source>
</evidence>
<feature type="region of interest" description="Disordered" evidence="5">
    <location>
        <begin position="328"/>
        <end position="478"/>
    </location>
</feature>
<protein>
    <recommendedName>
        <fullName evidence="8">Gram-positive cocci surface proteins LPxTG domain-containing protein</fullName>
    </recommendedName>
</protein>
<keyword evidence="4" id="KW-0572">Peptidoglycan-anchor</keyword>
<accession>A0A1G8CSG8</accession>
<evidence type="ECO:0000256" key="5">
    <source>
        <dbReference type="SAM" id="MobiDB-lite"/>
    </source>
</evidence>
<organism evidence="9 10">
    <name type="scientific">Agrococcus jejuensis</name>
    <dbReference type="NCBI Taxonomy" id="399736"/>
    <lineage>
        <taxon>Bacteria</taxon>
        <taxon>Bacillati</taxon>
        <taxon>Actinomycetota</taxon>
        <taxon>Actinomycetes</taxon>
        <taxon>Micrococcales</taxon>
        <taxon>Microbacteriaceae</taxon>
        <taxon>Agrococcus</taxon>
    </lineage>
</organism>
<evidence type="ECO:0000256" key="2">
    <source>
        <dbReference type="ARBA" id="ARBA00022525"/>
    </source>
</evidence>
<dbReference type="AlphaFoldDB" id="A0A1G8CSG8"/>
<evidence type="ECO:0000313" key="9">
    <source>
        <dbReference type="EMBL" id="SDH48435.1"/>
    </source>
</evidence>
<feature type="compositionally biased region" description="Pro residues" evidence="5">
    <location>
        <begin position="422"/>
        <end position="434"/>
    </location>
</feature>
<dbReference type="EMBL" id="LT629695">
    <property type="protein sequence ID" value="SDH48435.1"/>
    <property type="molecule type" value="Genomic_DNA"/>
</dbReference>
<dbReference type="SUPFAM" id="SSF50939">
    <property type="entry name" value="Sialidases"/>
    <property type="match status" value="1"/>
</dbReference>
<dbReference type="InterPro" id="IPR006311">
    <property type="entry name" value="TAT_signal"/>
</dbReference>
<keyword evidence="3 7" id="KW-0732">Signal</keyword>
<evidence type="ECO:0000259" key="8">
    <source>
        <dbReference type="PROSITE" id="PS50847"/>
    </source>
</evidence>
<evidence type="ECO:0000256" key="6">
    <source>
        <dbReference type="SAM" id="Phobius"/>
    </source>
</evidence>
<keyword evidence="6" id="KW-0812">Transmembrane</keyword>
<keyword evidence="10" id="KW-1185">Reference proteome</keyword>
<keyword evidence="2" id="KW-0964">Secreted</keyword>
<feature type="transmembrane region" description="Helical" evidence="6">
    <location>
        <begin position="504"/>
        <end position="524"/>
    </location>
</feature>
<dbReference type="RefSeq" id="WP_092503661.1">
    <property type="nucleotide sequence ID" value="NZ_LT629695.1"/>
</dbReference>
<evidence type="ECO:0000256" key="4">
    <source>
        <dbReference type="ARBA" id="ARBA00023088"/>
    </source>
</evidence>
<keyword evidence="6" id="KW-0472">Membrane</keyword>
<feature type="region of interest" description="Disordered" evidence="5">
    <location>
        <begin position="147"/>
        <end position="179"/>
    </location>
</feature>
<dbReference type="PROSITE" id="PS51318">
    <property type="entry name" value="TAT"/>
    <property type="match status" value="1"/>
</dbReference>
<dbReference type="OrthoDB" id="3783029at2"/>
<feature type="domain" description="Gram-positive cocci surface proteins LPxTG" evidence="8">
    <location>
        <begin position="496"/>
        <end position="526"/>
    </location>
</feature>
<feature type="compositionally biased region" description="Pro residues" evidence="5">
    <location>
        <begin position="339"/>
        <end position="413"/>
    </location>
</feature>
<proteinExistence type="predicted"/>
<name>A0A1G8CSG8_9MICO</name>
<evidence type="ECO:0000313" key="10">
    <source>
        <dbReference type="Proteomes" id="UP000198822"/>
    </source>
</evidence>
<feature type="chain" id="PRO_5009243172" description="Gram-positive cocci surface proteins LPxTG domain-containing protein" evidence="7">
    <location>
        <begin position="40"/>
        <end position="526"/>
    </location>
</feature>
<feature type="signal peptide" evidence="7">
    <location>
        <begin position="1"/>
        <end position="39"/>
    </location>
</feature>
<keyword evidence="1" id="KW-0134">Cell wall</keyword>
<gene>
    <name evidence="9" type="ORF">SAMN04489720_1396</name>
</gene>
<keyword evidence="6" id="KW-1133">Transmembrane helix</keyword>
<evidence type="ECO:0000256" key="3">
    <source>
        <dbReference type="ARBA" id="ARBA00022729"/>
    </source>
</evidence>
<evidence type="ECO:0000256" key="1">
    <source>
        <dbReference type="ARBA" id="ARBA00022512"/>
    </source>
</evidence>
<dbReference type="PROSITE" id="PS50847">
    <property type="entry name" value="GRAM_POS_ANCHORING"/>
    <property type="match status" value="1"/>
</dbReference>